<keyword evidence="9" id="KW-1185">Reference proteome</keyword>
<name>A0A843X2L3_COLES</name>
<dbReference type="AlphaFoldDB" id="A0A843X2L3"/>
<dbReference type="Pfam" id="PF18044">
    <property type="entry name" value="zf-CCCH_4"/>
    <property type="match status" value="1"/>
</dbReference>
<evidence type="ECO:0000259" key="7">
    <source>
        <dbReference type="PROSITE" id="PS50103"/>
    </source>
</evidence>
<dbReference type="GO" id="GO:0003729">
    <property type="term" value="F:mRNA binding"/>
    <property type="evidence" value="ECO:0007669"/>
    <property type="project" value="InterPro"/>
</dbReference>
<dbReference type="OrthoDB" id="410307at2759"/>
<evidence type="ECO:0000256" key="1">
    <source>
        <dbReference type="ARBA" id="ARBA00022723"/>
    </source>
</evidence>
<evidence type="ECO:0000256" key="2">
    <source>
        <dbReference type="ARBA" id="ARBA00022737"/>
    </source>
</evidence>
<dbReference type="Pfam" id="PF00642">
    <property type="entry name" value="zf-CCCH"/>
    <property type="match status" value="2"/>
</dbReference>
<feature type="zinc finger region" description="C3H1-type" evidence="5">
    <location>
        <begin position="229"/>
        <end position="257"/>
    </location>
</feature>
<protein>
    <recommendedName>
        <fullName evidence="7">C3H1-type domain-containing protein</fullName>
    </recommendedName>
</protein>
<sequence>MNTSEDLPPFFPPLPAPALNNSSGFWLQVHPREEHFDVPPQFKKQRVSDDAPPANPNRGQRQVSGSLPPPPVHSISLPQNSSQGNKVSRLFFKTRLCMKFKLGSCPYGQNCSFAHGPEELRRAPPNWPSLVAGLDDERSAGGLSERQRLNKLKICRKYYNGEVCPYGERCTFAHVEPGSLKECSAFNAGVAEASNPPAVSSLCGACDLEANGSSSSSGDGNGSHHKSCIWKTKKCHKWELTGHCPFGENCQFTHGTAGDSAPAPPGRTSFPGKQKGFLRLRGLKKISNIYADWIEDLPLNPRNN</sequence>
<dbReference type="PANTHER" id="PTHR12547:SF156">
    <property type="entry name" value="ZINC FINGER CCCH DOMAIN-CONTAINING PROTEIN 12"/>
    <property type="match status" value="1"/>
</dbReference>
<evidence type="ECO:0000256" key="5">
    <source>
        <dbReference type="PROSITE-ProRule" id="PRU00723"/>
    </source>
</evidence>
<feature type="zinc finger region" description="C3H1-type" evidence="5">
    <location>
        <begin position="91"/>
        <end position="118"/>
    </location>
</feature>
<dbReference type="SMART" id="SM00356">
    <property type="entry name" value="ZnF_C3H1"/>
    <property type="match status" value="3"/>
</dbReference>
<feature type="region of interest" description="Disordered" evidence="6">
    <location>
        <begin position="36"/>
        <end position="83"/>
    </location>
</feature>
<organism evidence="8 9">
    <name type="scientific">Colocasia esculenta</name>
    <name type="common">Wild taro</name>
    <name type="synonym">Arum esculentum</name>
    <dbReference type="NCBI Taxonomy" id="4460"/>
    <lineage>
        <taxon>Eukaryota</taxon>
        <taxon>Viridiplantae</taxon>
        <taxon>Streptophyta</taxon>
        <taxon>Embryophyta</taxon>
        <taxon>Tracheophyta</taxon>
        <taxon>Spermatophyta</taxon>
        <taxon>Magnoliopsida</taxon>
        <taxon>Liliopsida</taxon>
        <taxon>Araceae</taxon>
        <taxon>Aroideae</taxon>
        <taxon>Colocasieae</taxon>
        <taxon>Colocasia</taxon>
    </lineage>
</organism>
<evidence type="ECO:0000256" key="3">
    <source>
        <dbReference type="ARBA" id="ARBA00022771"/>
    </source>
</evidence>
<feature type="domain" description="C3H1-type" evidence="7">
    <location>
        <begin position="91"/>
        <end position="118"/>
    </location>
</feature>
<dbReference type="GO" id="GO:0010468">
    <property type="term" value="P:regulation of gene expression"/>
    <property type="evidence" value="ECO:0007669"/>
    <property type="project" value="UniProtKB-ARBA"/>
</dbReference>
<feature type="domain" description="C3H1-type" evidence="7">
    <location>
        <begin position="149"/>
        <end position="177"/>
    </location>
</feature>
<dbReference type="GO" id="GO:0008270">
    <property type="term" value="F:zinc ion binding"/>
    <property type="evidence" value="ECO:0007669"/>
    <property type="project" value="UniProtKB-KW"/>
</dbReference>
<dbReference type="EMBL" id="NMUH01004991">
    <property type="protein sequence ID" value="MQM11475.1"/>
    <property type="molecule type" value="Genomic_DNA"/>
</dbReference>
<dbReference type="FunFam" id="4.10.1000.10:FF:000003">
    <property type="entry name" value="Zinc finger CCCH domain-containing protein"/>
    <property type="match status" value="1"/>
</dbReference>
<keyword evidence="1 5" id="KW-0479">Metal-binding</keyword>
<dbReference type="Proteomes" id="UP000652761">
    <property type="component" value="Unassembled WGS sequence"/>
</dbReference>
<feature type="zinc finger region" description="C3H1-type" evidence="5">
    <location>
        <begin position="149"/>
        <end position="177"/>
    </location>
</feature>
<gene>
    <name evidence="8" type="ORF">Taro_044382</name>
</gene>
<dbReference type="GO" id="GO:0051252">
    <property type="term" value="P:regulation of RNA metabolic process"/>
    <property type="evidence" value="ECO:0007669"/>
    <property type="project" value="UniProtKB-ARBA"/>
</dbReference>
<evidence type="ECO:0000256" key="4">
    <source>
        <dbReference type="ARBA" id="ARBA00022833"/>
    </source>
</evidence>
<dbReference type="SUPFAM" id="SSF90229">
    <property type="entry name" value="CCCH zinc finger"/>
    <property type="match status" value="3"/>
</dbReference>
<keyword evidence="2" id="KW-0677">Repeat</keyword>
<reference evidence="8" key="1">
    <citation type="submission" date="2017-07" db="EMBL/GenBank/DDBJ databases">
        <title>Taro Niue Genome Assembly and Annotation.</title>
        <authorList>
            <person name="Atibalentja N."/>
            <person name="Keating K."/>
            <person name="Fields C.J."/>
        </authorList>
    </citation>
    <scope>NUCLEOTIDE SEQUENCE</scope>
    <source>
        <strain evidence="8">Niue_2</strain>
        <tissue evidence="8">Leaf</tissue>
    </source>
</reference>
<keyword evidence="3 5" id="KW-0863">Zinc-finger</keyword>
<evidence type="ECO:0000256" key="6">
    <source>
        <dbReference type="SAM" id="MobiDB-lite"/>
    </source>
</evidence>
<comment type="caution">
    <text evidence="8">The sequence shown here is derived from an EMBL/GenBank/DDBJ whole genome shotgun (WGS) entry which is preliminary data.</text>
</comment>
<accession>A0A843X2L3</accession>
<dbReference type="InterPro" id="IPR041367">
    <property type="entry name" value="Znf-CCCH_4"/>
</dbReference>
<dbReference type="InterPro" id="IPR000571">
    <property type="entry name" value="Znf_CCCH"/>
</dbReference>
<dbReference type="InterPro" id="IPR036855">
    <property type="entry name" value="Znf_CCCH_sf"/>
</dbReference>
<dbReference type="PANTHER" id="PTHR12547">
    <property type="entry name" value="CCCH ZINC FINGER/TIS11-RELATED"/>
    <property type="match status" value="1"/>
</dbReference>
<dbReference type="InterPro" id="IPR045877">
    <property type="entry name" value="ZFP36-like"/>
</dbReference>
<dbReference type="Gene3D" id="4.10.1000.10">
    <property type="entry name" value="Zinc finger, CCCH-type"/>
    <property type="match status" value="3"/>
</dbReference>
<proteinExistence type="predicted"/>
<dbReference type="PROSITE" id="PS50103">
    <property type="entry name" value="ZF_C3H1"/>
    <property type="match status" value="3"/>
</dbReference>
<keyword evidence="4 5" id="KW-0862">Zinc</keyword>
<evidence type="ECO:0000313" key="8">
    <source>
        <dbReference type="EMBL" id="MQM11475.1"/>
    </source>
</evidence>
<feature type="domain" description="C3H1-type" evidence="7">
    <location>
        <begin position="229"/>
        <end position="257"/>
    </location>
</feature>
<evidence type="ECO:0000313" key="9">
    <source>
        <dbReference type="Proteomes" id="UP000652761"/>
    </source>
</evidence>